<gene>
    <name evidence="1" type="ORF">GFSPODELE1_LOCUS2952</name>
</gene>
<accession>A0ABP1CWH7</accession>
<protein>
    <submittedName>
        <fullName evidence="1">Uncharacterized protein</fullName>
    </submittedName>
</protein>
<reference evidence="2" key="1">
    <citation type="submission" date="2024-04" db="EMBL/GenBank/DDBJ databases">
        <authorList>
            <person name="Shaw F."/>
            <person name="Minotto A."/>
        </authorList>
    </citation>
    <scope>NUCLEOTIDE SEQUENCE [LARGE SCALE GENOMIC DNA]</scope>
</reference>
<sequence length="113" mass="12720">MISICSNWLLQALVFKEETNLGICLHNEAYLGDTDASIDAGYDRLLDLQRTNVQPPILNVNELDRTDGALWTSRYRSRYAFVGEGFVDVTICARESTCQSSNPSDHHLKDLRG</sequence>
<organism evidence="1 2">
    <name type="scientific">Somion occarium</name>
    <dbReference type="NCBI Taxonomy" id="3059160"/>
    <lineage>
        <taxon>Eukaryota</taxon>
        <taxon>Fungi</taxon>
        <taxon>Dikarya</taxon>
        <taxon>Basidiomycota</taxon>
        <taxon>Agaricomycotina</taxon>
        <taxon>Agaricomycetes</taxon>
        <taxon>Polyporales</taxon>
        <taxon>Cerrenaceae</taxon>
        <taxon>Somion</taxon>
    </lineage>
</organism>
<dbReference type="Proteomes" id="UP001497453">
    <property type="component" value="Chromosome 2"/>
</dbReference>
<dbReference type="EMBL" id="OZ037945">
    <property type="protein sequence ID" value="CAL1700005.1"/>
    <property type="molecule type" value="Genomic_DNA"/>
</dbReference>
<name>A0ABP1CWH7_9APHY</name>
<proteinExistence type="predicted"/>
<evidence type="ECO:0000313" key="1">
    <source>
        <dbReference type="EMBL" id="CAL1700005.1"/>
    </source>
</evidence>
<evidence type="ECO:0000313" key="2">
    <source>
        <dbReference type="Proteomes" id="UP001497453"/>
    </source>
</evidence>
<keyword evidence="2" id="KW-1185">Reference proteome</keyword>